<dbReference type="AlphaFoldDB" id="A0AAD8RDE9"/>
<organism evidence="1 2">
    <name type="scientific">Lolium multiflorum</name>
    <name type="common">Italian ryegrass</name>
    <name type="synonym">Lolium perenne subsp. multiflorum</name>
    <dbReference type="NCBI Taxonomy" id="4521"/>
    <lineage>
        <taxon>Eukaryota</taxon>
        <taxon>Viridiplantae</taxon>
        <taxon>Streptophyta</taxon>
        <taxon>Embryophyta</taxon>
        <taxon>Tracheophyta</taxon>
        <taxon>Spermatophyta</taxon>
        <taxon>Magnoliopsida</taxon>
        <taxon>Liliopsida</taxon>
        <taxon>Poales</taxon>
        <taxon>Poaceae</taxon>
        <taxon>BOP clade</taxon>
        <taxon>Pooideae</taxon>
        <taxon>Poodae</taxon>
        <taxon>Poeae</taxon>
        <taxon>Poeae Chloroplast Group 2 (Poeae type)</taxon>
        <taxon>Loliodinae</taxon>
        <taxon>Loliinae</taxon>
        <taxon>Lolium</taxon>
    </lineage>
</organism>
<comment type="caution">
    <text evidence="1">The sequence shown here is derived from an EMBL/GenBank/DDBJ whole genome shotgun (WGS) entry which is preliminary data.</text>
</comment>
<evidence type="ECO:0000313" key="1">
    <source>
        <dbReference type="EMBL" id="KAK1618775.1"/>
    </source>
</evidence>
<reference evidence="1" key="1">
    <citation type="submission" date="2023-07" db="EMBL/GenBank/DDBJ databases">
        <title>A chromosome-level genome assembly of Lolium multiflorum.</title>
        <authorList>
            <person name="Chen Y."/>
            <person name="Copetti D."/>
            <person name="Kolliker R."/>
            <person name="Studer B."/>
        </authorList>
    </citation>
    <scope>NUCLEOTIDE SEQUENCE</scope>
    <source>
        <strain evidence="1">02402/16</strain>
        <tissue evidence="1">Leaf</tissue>
    </source>
</reference>
<keyword evidence="2" id="KW-1185">Reference proteome</keyword>
<dbReference type="EMBL" id="JAUUTY010000006">
    <property type="protein sequence ID" value="KAK1618775.1"/>
    <property type="molecule type" value="Genomic_DNA"/>
</dbReference>
<proteinExistence type="predicted"/>
<protein>
    <submittedName>
        <fullName evidence="1">Uncharacterized protein</fullName>
    </submittedName>
</protein>
<accession>A0AAD8RDE9</accession>
<name>A0AAD8RDE9_LOLMU</name>
<gene>
    <name evidence="1" type="ORF">QYE76_024292</name>
</gene>
<evidence type="ECO:0000313" key="2">
    <source>
        <dbReference type="Proteomes" id="UP001231189"/>
    </source>
</evidence>
<sequence>MENYSLLMGAAAVMKMAVEMAAVSMEKPSGALPRPAGAGTDSVPRSWLRDGGALKVLRTVASSSLKEIASSTHTMAQEKYCYLEPKYECLLPFLPGNGARKVLDVYGCFYSCRQCWASKSRGL</sequence>
<dbReference type="Proteomes" id="UP001231189">
    <property type="component" value="Unassembled WGS sequence"/>
</dbReference>